<dbReference type="InterPro" id="IPR019734">
    <property type="entry name" value="TPR_rpt"/>
</dbReference>
<name>A0A9D2MK07_9FIRM</name>
<accession>A0A9D2MK07</accession>
<organism evidence="3 4">
    <name type="scientific">Candidatus Eubacterium faecale</name>
    <dbReference type="NCBI Taxonomy" id="2838568"/>
    <lineage>
        <taxon>Bacteria</taxon>
        <taxon>Bacillati</taxon>
        <taxon>Bacillota</taxon>
        <taxon>Clostridia</taxon>
        <taxon>Eubacteriales</taxon>
        <taxon>Eubacteriaceae</taxon>
        <taxon>Eubacterium</taxon>
    </lineage>
</organism>
<evidence type="ECO:0000256" key="1">
    <source>
        <dbReference type="PROSITE-ProRule" id="PRU00339"/>
    </source>
</evidence>
<comment type="caution">
    <text evidence="3">The sequence shown here is derived from an EMBL/GenBank/DDBJ whole genome shotgun (WGS) entry which is preliminary data.</text>
</comment>
<dbReference type="PANTHER" id="PTHR43630:SF2">
    <property type="entry name" value="GLYCOSYLTRANSFERASE"/>
    <property type="match status" value="1"/>
</dbReference>
<evidence type="ECO:0000313" key="3">
    <source>
        <dbReference type="EMBL" id="HJB75664.1"/>
    </source>
</evidence>
<dbReference type="PROSITE" id="PS50005">
    <property type="entry name" value="TPR"/>
    <property type="match status" value="1"/>
</dbReference>
<dbReference type="SUPFAM" id="SSF48452">
    <property type="entry name" value="TPR-like"/>
    <property type="match status" value="1"/>
</dbReference>
<dbReference type="InterPro" id="IPR029044">
    <property type="entry name" value="Nucleotide-diphossugar_trans"/>
</dbReference>
<dbReference type="Pfam" id="PF00535">
    <property type="entry name" value="Glycos_transf_2"/>
    <property type="match status" value="1"/>
</dbReference>
<dbReference type="InterPro" id="IPR001173">
    <property type="entry name" value="Glyco_trans_2-like"/>
</dbReference>
<keyword evidence="1" id="KW-0802">TPR repeat</keyword>
<evidence type="ECO:0000313" key="4">
    <source>
        <dbReference type="Proteomes" id="UP000823877"/>
    </source>
</evidence>
<feature type="repeat" description="TPR" evidence="1">
    <location>
        <begin position="263"/>
        <end position="296"/>
    </location>
</feature>
<gene>
    <name evidence="3" type="ORF">IAA37_08365</name>
</gene>
<dbReference type="EMBL" id="DWXN01000012">
    <property type="protein sequence ID" value="HJB75664.1"/>
    <property type="molecule type" value="Genomic_DNA"/>
</dbReference>
<sequence>MHTLSLCMIVKNEKKTLPRCLKSVFGIFDEIIIADTGSTDGTVKAAEQYTDKIFSFPWCDDFSAARNFAFSKAVCDYVMWLDADDVILPADRDKLLRLKNSLNGSQDVIMMPYHTAFDDNGNPSFSFYRERIFKRERGFRWQGRVHEAVVYGGNIVYSDVAVTHKSIKKQYSERNLNIYLKQEKLGEPFSPRDQFYFGRELYYHRHYALASAVLTEFLEQGGGWVENNIEACKFLAFCLKETKGKDAALRALFRSFLYGAPRAEICCEIGNIFMEKENFETAAFWFERALASDPPEHSGAFVDRSAYGFVPALQLAVCYDRLGNKEKANRYNEIAGSFRPNSKEYLYNKTYFQSVLRNEN</sequence>
<reference evidence="3" key="1">
    <citation type="journal article" date="2021" name="PeerJ">
        <title>Extensive microbial diversity within the chicken gut microbiome revealed by metagenomics and culture.</title>
        <authorList>
            <person name="Gilroy R."/>
            <person name="Ravi A."/>
            <person name="Getino M."/>
            <person name="Pursley I."/>
            <person name="Horton D.L."/>
            <person name="Alikhan N.F."/>
            <person name="Baker D."/>
            <person name="Gharbi K."/>
            <person name="Hall N."/>
            <person name="Watson M."/>
            <person name="Adriaenssens E.M."/>
            <person name="Foster-Nyarko E."/>
            <person name="Jarju S."/>
            <person name="Secka A."/>
            <person name="Antonio M."/>
            <person name="Oren A."/>
            <person name="Chaudhuri R.R."/>
            <person name="La Ragione R."/>
            <person name="Hildebrand F."/>
            <person name="Pallen M.J."/>
        </authorList>
    </citation>
    <scope>NUCLEOTIDE SEQUENCE</scope>
    <source>
        <strain evidence="3">CHK188-16595</strain>
    </source>
</reference>
<dbReference type="Pfam" id="PF13181">
    <property type="entry name" value="TPR_8"/>
    <property type="match status" value="1"/>
</dbReference>
<dbReference type="PANTHER" id="PTHR43630">
    <property type="entry name" value="POLY-BETA-1,6-N-ACETYL-D-GLUCOSAMINE SYNTHASE"/>
    <property type="match status" value="1"/>
</dbReference>
<dbReference type="Gene3D" id="3.90.550.10">
    <property type="entry name" value="Spore Coat Polysaccharide Biosynthesis Protein SpsA, Chain A"/>
    <property type="match status" value="1"/>
</dbReference>
<feature type="domain" description="Glycosyltransferase 2-like" evidence="2">
    <location>
        <begin position="5"/>
        <end position="145"/>
    </location>
</feature>
<dbReference type="AlphaFoldDB" id="A0A9D2MK07"/>
<dbReference type="SUPFAM" id="SSF53448">
    <property type="entry name" value="Nucleotide-diphospho-sugar transferases"/>
    <property type="match status" value="1"/>
</dbReference>
<protein>
    <submittedName>
        <fullName evidence="3">Glycosyltransferase family 2 protein</fullName>
    </submittedName>
</protein>
<dbReference type="InterPro" id="IPR011990">
    <property type="entry name" value="TPR-like_helical_dom_sf"/>
</dbReference>
<dbReference type="Proteomes" id="UP000823877">
    <property type="component" value="Unassembled WGS sequence"/>
</dbReference>
<proteinExistence type="predicted"/>
<reference evidence="3" key="2">
    <citation type="submission" date="2021-04" db="EMBL/GenBank/DDBJ databases">
        <authorList>
            <person name="Gilroy R."/>
        </authorList>
    </citation>
    <scope>NUCLEOTIDE SEQUENCE</scope>
    <source>
        <strain evidence="3">CHK188-16595</strain>
    </source>
</reference>
<evidence type="ECO:0000259" key="2">
    <source>
        <dbReference type="Pfam" id="PF00535"/>
    </source>
</evidence>
<dbReference type="Gene3D" id="1.25.40.10">
    <property type="entry name" value="Tetratricopeptide repeat domain"/>
    <property type="match status" value="1"/>
</dbReference>
<dbReference type="CDD" id="cd02511">
    <property type="entry name" value="Beta4Glucosyltransferase"/>
    <property type="match status" value="1"/>
</dbReference>